<keyword evidence="5 8" id="KW-0413">Isomerase</keyword>
<keyword evidence="6" id="KW-0732">Signal</keyword>
<dbReference type="EC" id="5.2.1.8" evidence="3"/>
<dbReference type="InterPro" id="IPR023058">
    <property type="entry name" value="PPIase_PpiC_CS"/>
</dbReference>
<evidence type="ECO:0000256" key="4">
    <source>
        <dbReference type="ARBA" id="ARBA00023110"/>
    </source>
</evidence>
<keyword evidence="9" id="KW-1185">Reference proteome</keyword>
<reference evidence="8 9" key="1">
    <citation type="submission" date="2024-04" db="EMBL/GenBank/DDBJ databases">
        <authorList>
            <person name="Abashina T."/>
            <person name="Shaikin A."/>
        </authorList>
    </citation>
    <scope>NUCLEOTIDE SEQUENCE [LARGE SCALE GENOMIC DNA]</scope>
    <source>
        <strain evidence="8 9">AAFK</strain>
    </source>
</reference>
<evidence type="ECO:0000256" key="5">
    <source>
        <dbReference type="PROSITE-ProRule" id="PRU00278"/>
    </source>
</evidence>
<dbReference type="PROSITE" id="PS01096">
    <property type="entry name" value="PPIC_PPIASE_1"/>
    <property type="match status" value="1"/>
</dbReference>
<sequence>MKKRSILALATFATFSLPLQAAPSAVVNGTTIDQNQVQAVMGSNPALARSPQAAEQVVDSLVAQELLAQDARSKNLDKNPQVQARLALANRQVLANAAIEDYLSKHPVTDAELKSAYQEFIKSLGSQEYRARHILVRSDAEANSIMTQLRNGGDFAKLAKSKSIDKGSAQKGGELGWFVPGMMVKPFADAVMGAKKGALVGPVKTEFGNHIIQLEETRKINPPSFDAVKERLRGELQQQEIQKYVEARRAQAKIEAKR</sequence>
<name>A0ABU9D9I7_9PROT</name>
<dbReference type="EMBL" id="JBBPCO010000010">
    <property type="protein sequence ID" value="MEK8090202.1"/>
    <property type="molecule type" value="Genomic_DNA"/>
</dbReference>
<dbReference type="PANTHER" id="PTHR47245">
    <property type="entry name" value="PEPTIDYLPROLYL ISOMERASE"/>
    <property type="match status" value="1"/>
</dbReference>
<dbReference type="Gene3D" id="3.10.50.40">
    <property type="match status" value="1"/>
</dbReference>
<organism evidence="8 9">
    <name type="scientific">Thermithiobacillus plumbiphilus</name>
    <dbReference type="NCBI Taxonomy" id="1729899"/>
    <lineage>
        <taxon>Bacteria</taxon>
        <taxon>Pseudomonadati</taxon>
        <taxon>Pseudomonadota</taxon>
        <taxon>Acidithiobacillia</taxon>
        <taxon>Acidithiobacillales</taxon>
        <taxon>Thermithiobacillaceae</taxon>
        <taxon>Thermithiobacillus</taxon>
    </lineage>
</organism>
<dbReference type="InterPro" id="IPR000297">
    <property type="entry name" value="PPIase_PpiC"/>
</dbReference>
<feature type="domain" description="PpiC" evidence="7">
    <location>
        <begin position="126"/>
        <end position="216"/>
    </location>
</feature>
<dbReference type="GO" id="GO:0003755">
    <property type="term" value="F:peptidyl-prolyl cis-trans isomerase activity"/>
    <property type="evidence" value="ECO:0007669"/>
    <property type="project" value="UniProtKB-EC"/>
</dbReference>
<feature type="chain" id="PRO_5045569905" description="peptidylprolyl isomerase" evidence="6">
    <location>
        <begin position="22"/>
        <end position="258"/>
    </location>
</feature>
<accession>A0ABU9D9I7</accession>
<protein>
    <recommendedName>
        <fullName evidence="3">peptidylprolyl isomerase</fullName>
        <ecNumber evidence="3">5.2.1.8</ecNumber>
    </recommendedName>
</protein>
<dbReference type="InterPro" id="IPR050245">
    <property type="entry name" value="PrsA_foldase"/>
</dbReference>
<dbReference type="PROSITE" id="PS50198">
    <property type="entry name" value="PPIC_PPIASE_2"/>
    <property type="match status" value="1"/>
</dbReference>
<proteinExistence type="inferred from homology"/>
<evidence type="ECO:0000256" key="6">
    <source>
        <dbReference type="SAM" id="SignalP"/>
    </source>
</evidence>
<feature type="signal peptide" evidence="6">
    <location>
        <begin position="1"/>
        <end position="21"/>
    </location>
</feature>
<dbReference type="Pfam" id="PF13616">
    <property type="entry name" value="Rotamase_3"/>
    <property type="match status" value="1"/>
</dbReference>
<comment type="similarity">
    <text evidence="2">Belongs to the PpiC/parvulin rotamase family.</text>
</comment>
<gene>
    <name evidence="8" type="ORF">WOB96_10560</name>
</gene>
<evidence type="ECO:0000256" key="1">
    <source>
        <dbReference type="ARBA" id="ARBA00000971"/>
    </source>
</evidence>
<dbReference type="InterPro" id="IPR046357">
    <property type="entry name" value="PPIase_dom_sf"/>
</dbReference>
<comment type="catalytic activity">
    <reaction evidence="1">
        <text>[protein]-peptidylproline (omega=180) = [protein]-peptidylproline (omega=0)</text>
        <dbReference type="Rhea" id="RHEA:16237"/>
        <dbReference type="Rhea" id="RHEA-COMP:10747"/>
        <dbReference type="Rhea" id="RHEA-COMP:10748"/>
        <dbReference type="ChEBI" id="CHEBI:83833"/>
        <dbReference type="ChEBI" id="CHEBI:83834"/>
        <dbReference type="EC" id="5.2.1.8"/>
    </reaction>
</comment>
<dbReference type="PANTHER" id="PTHR47245:SF2">
    <property type="entry name" value="PEPTIDYL-PROLYL CIS-TRANS ISOMERASE HP_0175-RELATED"/>
    <property type="match status" value="1"/>
</dbReference>
<comment type="caution">
    <text evidence="8">The sequence shown here is derived from an EMBL/GenBank/DDBJ whole genome shotgun (WGS) entry which is preliminary data.</text>
</comment>
<evidence type="ECO:0000256" key="3">
    <source>
        <dbReference type="ARBA" id="ARBA00013194"/>
    </source>
</evidence>
<dbReference type="RefSeq" id="WP_341371258.1">
    <property type="nucleotide sequence ID" value="NZ_JBBPCO010000010.1"/>
</dbReference>
<dbReference type="Gene3D" id="1.10.8.1040">
    <property type="match status" value="1"/>
</dbReference>
<evidence type="ECO:0000313" key="8">
    <source>
        <dbReference type="EMBL" id="MEK8090202.1"/>
    </source>
</evidence>
<dbReference type="Proteomes" id="UP001446205">
    <property type="component" value="Unassembled WGS sequence"/>
</dbReference>
<evidence type="ECO:0000313" key="9">
    <source>
        <dbReference type="Proteomes" id="UP001446205"/>
    </source>
</evidence>
<dbReference type="SUPFAM" id="SSF109998">
    <property type="entry name" value="Triger factor/SurA peptide-binding domain-like"/>
    <property type="match status" value="1"/>
</dbReference>
<dbReference type="SUPFAM" id="SSF54534">
    <property type="entry name" value="FKBP-like"/>
    <property type="match status" value="1"/>
</dbReference>
<dbReference type="InterPro" id="IPR027304">
    <property type="entry name" value="Trigger_fact/SurA_dom_sf"/>
</dbReference>
<evidence type="ECO:0000259" key="7">
    <source>
        <dbReference type="PROSITE" id="PS50198"/>
    </source>
</evidence>
<keyword evidence="4 5" id="KW-0697">Rotamase</keyword>
<evidence type="ECO:0000256" key="2">
    <source>
        <dbReference type="ARBA" id="ARBA00007656"/>
    </source>
</evidence>